<reference evidence="4" key="4">
    <citation type="submission" date="2017-01" db="UniProtKB">
        <authorList>
            <consortium name="EnsemblFungi"/>
        </authorList>
    </citation>
    <scope>IDENTIFICATION</scope>
    <source>
        <strain evidence="4">PH-1 / ATCC MYA-4620 / FGSC 9075 / NRRL 31084</strain>
    </source>
</reference>
<dbReference type="AlphaFoldDB" id="A0A098DGB0"/>
<evidence type="ECO:0000256" key="2">
    <source>
        <dbReference type="SAM" id="Phobius"/>
    </source>
</evidence>
<accession>A0A098DGB0</accession>
<evidence type="ECO:0000313" key="3">
    <source>
        <dbReference type="EMBL" id="CEF77968.1"/>
    </source>
</evidence>
<evidence type="ECO:0000313" key="4">
    <source>
        <dbReference type="EnsemblFungi" id="CEF77968"/>
    </source>
</evidence>
<keyword evidence="5" id="KW-1185">Reference proteome</keyword>
<feature type="transmembrane region" description="Helical" evidence="2">
    <location>
        <begin position="6"/>
        <end position="25"/>
    </location>
</feature>
<gene>
    <name evidence="3" type="ORF">FGRAMPH1_01T12331</name>
</gene>
<protein>
    <submittedName>
        <fullName evidence="3">Chromosome 2, complete genome</fullName>
    </submittedName>
</protein>
<reference evidence="4 5" key="1">
    <citation type="journal article" date="2007" name="Science">
        <title>The Fusarium graminearum genome reveals a link between localized polymorphism and pathogen specialization.</title>
        <authorList>
            <person name="Cuomo C.A."/>
            <person name="Gueldener U."/>
            <person name="Xu J.-R."/>
            <person name="Trail F."/>
            <person name="Turgeon B.G."/>
            <person name="Di Pietro A."/>
            <person name="Walton J.D."/>
            <person name="Ma L.-J."/>
            <person name="Baker S.E."/>
            <person name="Rep M."/>
            <person name="Adam G."/>
            <person name="Antoniw J."/>
            <person name="Baldwin T."/>
            <person name="Calvo S.E."/>
            <person name="Chang Y.-L."/>
            <person name="DeCaprio D."/>
            <person name="Gale L.R."/>
            <person name="Gnerre S."/>
            <person name="Goswami R.S."/>
            <person name="Hammond-Kosack K."/>
            <person name="Harris L.J."/>
            <person name="Hilburn K."/>
            <person name="Kennell J.C."/>
            <person name="Kroken S."/>
            <person name="Magnuson J.K."/>
            <person name="Mannhaupt G."/>
            <person name="Mauceli E.W."/>
            <person name="Mewes H.-W."/>
            <person name="Mitterbauer R."/>
            <person name="Muehlbauer G."/>
            <person name="Muensterkoetter M."/>
            <person name="Nelson D."/>
            <person name="O'Donnell K."/>
            <person name="Ouellet T."/>
            <person name="Qi W."/>
            <person name="Quesneville H."/>
            <person name="Roncero M.I.G."/>
            <person name="Seong K.-Y."/>
            <person name="Tetko I.V."/>
            <person name="Urban M."/>
            <person name="Waalwijk C."/>
            <person name="Ward T.J."/>
            <person name="Yao J."/>
            <person name="Birren B.W."/>
            <person name="Kistler H.C."/>
        </authorList>
    </citation>
    <scope>NUCLEOTIDE SEQUENCE [LARGE SCALE GENOMIC DNA]</scope>
    <source>
        <strain evidence="5">ATCC MYA-4620 / CBS 123657 / FGSC 9075 / NRRL 31084 / PH-1</strain>
        <strain evidence="4">PH-1 / ATCC MYA-4620 / FGSC 9075 / NRRL 31084</strain>
    </source>
</reference>
<sequence length="68" mass="7459">MPQVHVASSALTVVSGSACAGALVYRFEYGQLKMFYILEQIHPATQFEQSSKKQSSNVKTSHQLSGQQ</sequence>
<reference evidence="3 5" key="3">
    <citation type="journal article" date="2015" name="BMC Genomics">
        <title>The completed genome sequence of the pathogenic ascomycete fungus Fusarium graminearum.</title>
        <authorList>
            <person name="King R."/>
            <person name="Urban M."/>
            <person name="Hammond-Kosack M.C."/>
            <person name="Hassani-Pak K."/>
            <person name="Hammond-Kosack K.E."/>
        </authorList>
    </citation>
    <scope>NUCLEOTIDE SEQUENCE [LARGE SCALE GENOMIC DNA]</scope>
    <source>
        <strain evidence="5">ATCC MYA-4620 / CBS 123657 / FGSC 9075 / NRRL 31084 / PH-1</strain>
        <strain evidence="3">PH-1</strain>
    </source>
</reference>
<organism evidence="3 5">
    <name type="scientific">Gibberella zeae (strain ATCC MYA-4620 / CBS 123657 / FGSC 9075 / NRRL 31084 / PH-1)</name>
    <name type="common">Wheat head blight fungus</name>
    <name type="synonym">Fusarium graminearum</name>
    <dbReference type="NCBI Taxonomy" id="229533"/>
    <lineage>
        <taxon>Eukaryota</taxon>
        <taxon>Fungi</taxon>
        <taxon>Dikarya</taxon>
        <taxon>Ascomycota</taxon>
        <taxon>Pezizomycotina</taxon>
        <taxon>Sordariomycetes</taxon>
        <taxon>Hypocreomycetidae</taxon>
        <taxon>Hypocreales</taxon>
        <taxon>Nectriaceae</taxon>
        <taxon>Fusarium</taxon>
    </lineage>
</organism>
<dbReference type="EnsemblFungi" id="CEF77968">
    <property type="protein sequence ID" value="CEF77968"/>
    <property type="gene ID" value="FGRRES_15174"/>
</dbReference>
<proteinExistence type="predicted"/>
<name>A0A098DGB0_GIBZE</name>
<accession>A0A0E0S393</accession>
<feature type="region of interest" description="Disordered" evidence="1">
    <location>
        <begin position="46"/>
        <end position="68"/>
    </location>
</feature>
<dbReference type="EMBL" id="HG970333">
    <property type="protein sequence ID" value="CEF77968.1"/>
    <property type="molecule type" value="Genomic_DNA"/>
</dbReference>
<keyword evidence="2" id="KW-0812">Transmembrane</keyword>
<evidence type="ECO:0000313" key="5">
    <source>
        <dbReference type="Proteomes" id="UP000070720"/>
    </source>
</evidence>
<dbReference type="InParanoid" id="A0A098DGB0"/>
<keyword evidence="2" id="KW-0472">Membrane</keyword>
<keyword evidence="2" id="KW-1133">Transmembrane helix</keyword>
<dbReference type="Proteomes" id="UP000070720">
    <property type="component" value="Chromosome 2"/>
</dbReference>
<reference evidence="4 5" key="2">
    <citation type="journal article" date="2010" name="Nature">
        <title>Comparative genomics reveals mobile pathogenicity chromosomes in Fusarium.</title>
        <authorList>
            <person name="Ma L.J."/>
            <person name="van der Does H.C."/>
            <person name="Borkovich K.A."/>
            <person name="Coleman J.J."/>
            <person name="Daboussi M.J."/>
            <person name="Di Pietro A."/>
            <person name="Dufresne M."/>
            <person name="Freitag M."/>
            <person name="Grabherr M."/>
            <person name="Henrissat B."/>
            <person name="Houterman P.M."/>
            <person name="Kang S."/>
            <person name="Shim W.B."/>
            <person name="Woloshuk C."/>
            <person name="Xie X."/>
            <person name="Xu J.R."/>
            <person name="Antoniw J."/>
            <person name="Baker S.E."/>
            <person name="Bluhm B.H."/>
            <person name="Breakspear A."/>
            <person name="Brown D.W."/>
            <person name="Butchko R.A."/>
            <person name="Chapman S."/>
            <person name="Coulson R."/>
            <person name="Coutinho P.M."/>
            <person name="Danchin E.G."/>
            <person name="Diener A."/>
            <person name="Gale L.R."/>
            <person name="Gardiner D.M."/>
            <person name="Goff S."/>
            <person name="Hammond-Kosack K.E."/>
            <person name="Hilburn K."/>
            <person name="Hua-Van A."/>
            <person name="Jonkers W."/>
            <person name="Kazan K."/>
            <person name="Kodira C.D."/>
            <person name="Koehrsen M."/>
            <person name="Kumar L."/>
            <person name="Lee Y.H."/>
            <person name="Li L."/>
            <person name="Manners J.M."/>
            <person name="Miranda-Saavedra D."/>
            <person name="Mukherjee M."/>
            <person name="Park G."/>
            <person name="Park J."/>
            <person name="Park S.Y."/>
            <person name="Proctor R.H."/>
            <person name="Regev A."/>
            <person name="Ruiz-Roldan M.C."/>
            <person name="Sain D."/>
            <person name="Sakthikumar S."/>
            <person name="Sykes S."/>
            <person name="Schwartz D.C."/>
            <person name="Turgeon B.G."/>
            <person name="Wapinski I."/>
            <person name="Yoder O."/>
            <person name="Young S."/>
            <person name="Zeng Q."/>
            <person name="Zhou S."/>
            <person name="Galagan J."/>
            <person name="Cuomo C.A."/>
            <person name="Kistler H.C."/>
            <person name="Rep M."/>
        </authorList>
    </citation>
    <scope>GENOME REANNOTATION</scope>
    <source>
        <strain evidence="5">ATCC MYA-4620 / CBS 123657 / FGSC 9075 / NRRL 31084 / PH-1</strain>
        <strain evidence="4">PH-1 / ATCC MYA-4620 / FGSC 9075 / NRRL 31084</strain>
    </source>
</reference>
<evidence type="ECO:0000256" key="1">
    <source>
        <dbReference type="SAM" id="MobiDB-lite"/>
    </source>
</evidence>